<feature type="region of interest" description="Disordered" evidence="1">
    <location>
        <begin position="96"/>
        <end position="141"/>
    </location>
</feature>
<dbReference type="Pfam" id="PF13560">
    <property type="entry name" value="HTH_31"/>
    <property type="match status" value="1"/>
</dbReference>
<accession>A0AB39SGN0</accession>
<dbReference type="AlphaFoldDB" id="A0AB39SGN0"/>
<gene>
    <name evidence="3" type="ORF">AB5J50_30960</name>
</gene>
<feature type="compositionally biased region" description="Low complexity" evidence="1">
    <location>
        <begin position="96"/>
        <end position="129"/>
    </location>
</feature>
<dbReference type="EMBL" id="CP163440">
    <property type="protein sequence ID" value="XDQ64895.1"/>
    <property type="molecule type" value="Genomic_DNA"/>
</dbReference>
<protein>
    <submittedName>
        <fullName evidence="3">Helix-turn-helix domain-containing protein</fullName>
    </submittedName>
</protein>
<evidence type="ECO:0000313" key="3">
    <source>
        <dbReference type="EMBL" id="XDQ64895.1"/>
    </source>
</evidence>
<keyword evidence="2" id="KW-0472">Membrane</keyword>
<organism evidence="3">
    <name type="scientific">Streptomyces sp. R35</name>
    <dbReference type="NCBI Taxonomy" id="3238630"/>
    <lineage>
        <taxon>Bacteria</taxon>
        <taxon>Bacillati</taxon>
        <taxon>Actinomycetota</taxon>
        <taxon>Actinomycetes</taxon>
        <taxon>Kitasatosporales</taxon>
        <taxon>Streptomycetaceae</taxon>
        <taxon>Streptomyces</taxon>
    </lineage>
</organism>
<dbReference type="InterPro" id="IPR001387">
    <property type="entry name" value="Cro/C1-type_HTH"/>
</dbReference>
<sequence>MSAWQPLPEQLPTEVSHFVEQLRRLKDSTGLSLVALGARTAYSKSSWQRYLNATQPPPRQAVVALCRVAGLGGADTERFSVRWELAVRVWPRVPVSVGPSGDPSGDPSAGSSADASVDPSADPSAGPSARPYVRPSFGEPIPDMYEDDPTLPWWDVPEVPEPKPATGRLLLYAALFLLALLLVALAGAVTLG</sequence>
<keyword evidence="2" id="KW-1133">Transmembrane helix</keyword>
<evidence type="ECO:0000256" key="1">
    <source>
        <dbReference type="SAM" id="MobiDB-lite"/>
    </source>
</evidence>
<name>A0AB39SGN0_9ACTN</name>
<feature type="transmembrane region" description="Helical" evidence="2">
    <location>
        <begin position="169"/>
        <end position="191"/>
    </location>
</feature>
<reference evidence="3" key="1">
    <citation type="submission" date="2024-07" db="EMBL/GenBank/DDBJ databases">
        <authorList>
            <person name="Yu S.T."/>
        </authorList>
    </citation>
    <scope>NUCLEOTIDE SEQUENCE</scope>
    <source>
        <strain evidence="3">R35</strain>
    </source>
</reference>
<dbReference type="RefSeq" id="WP_369261431.1">
    <property type="nucleotide sequence ID" value="NZ_CP163440.1"/>
</dbReference>
<keyword evidence="2" id="KW-0812">Transmembrane</keyword>
<proteinExistence type="predicted"/>
<dbReference type="CDD" id="cd00093">
    <property type="entry name" value="HTH_XRE"/>
    <property type="match status" value="1"/>
</dbReference>
<evidence type="ECO:0000256" key="2">
    <source>
        <dbReference type="SAM" id="Phobius"/>
    </source>
</evidence>